<evidence type="ECO:0000313" key="2">
    <source>
        <dbReference type="EMBL" id="RRT40073.1"/>
    </source>
</evidence>
<feature type="compositionally biased region" description="Polar residues" evidence="1">
    <location>
        <begin position="1"/>
        <end position="13"/>
    </location>
</feature>
<dbReference type="AlphaFoldDB" id="A0A426XKS5"/>
<dbReference type="Proteomes" id="UP000287651">
    <property type="component" value="Unassembled WGS sequence"/>
</dbReference>
<accession>A0A426XKS5</accession>
<organism evidence="2 3">
    <name type="scientific">Ensete ventricosum</name>
    <name type="common">Abyssinian banana</name>
    <name type="synonym">Musa ensete</name>
    <dbReference type="NCBI Taxonomy" id="4639"/>
    <lineage>
        <taxon>Eukaryota</taxon>
        <taxon>Viridiplantae</taxon>
        <taxon>Streptophyta</taxon>
        <taxon>Embryophyta</taxon>
        <taxon>Tracheophyta</taxon>
        <taxon>Spermatophyta</taxon>
        <taxon>Magnoliopsida</taxon>
        <taxon>Liliopsida</taxon>
        <taxon>Zingiberales</taxon>
        <taxon>Musaceae</taxon>
        <taxon>Ensete</taxon>
    </lineage>
</organism>
<reference evidence="2 3" key="1">
    <citation type="journal article" date="2014" name="Agronomy (Basel)">
        <title>A Draft Genome Sequence for Ensete ventricosum, the Drought-Tolerant Tree Against Hunger.</title>
        <authorList>
            <person name="Harrison J."/>
            <person name="Moore K.A."/>
            <person name="Paszkiewicz K."/>
            <person name="Jones T."/>
            <person name="Grant M."/>
            <person name="Ambacheew D."/>
            <person name="Muzemil S."/>
            <person name="Studholme D.J."/>
        </authorList>
    </citation>
    <scope>NUCLEOTIDE SEQUENCE [LARGE SCALE GENOMIC DNA]</scope>
</reference>
<name>A0A426XKS5_ENSVE</name>
<proteinExistence type="predicted"/>
<evidence type="ECO:0000313" key="3">
    <source>
        <dbReference type="Proteomes" id="UP000287651"/>
    </source>
</evidence>
<gene>
    <name evidence="2" type="ORF">B296_00041284</name>
</gene>
<feature type="region of interest" description="Disordered" evidence="1">
    <location>
        <begin position="1"/>
        <end position="30"/>
    </location>
</feature>
<evidence type="ECO:0000256" key="1">
    <source>
        <dbReference type="SAM" id="MobiDB-lite"/>
    </source>
</evidence>
<protein>
    <submittedName>
        <fullName evidence="2">Uncharacterized protein</fullName>
    </submittedName>
</protein>
<sequence>MRRSSKQSVTSPSHIRCTLPNSISSSSSPSSVTASFRRLFPRDIPCVWSATVAHSMSKSSTAATSLRTASSASCVPVAGAFCTSAAGIAPKEPMTFSSPYGSNEKGSGFPAILYIMLPFSSSATQLYCLSPFVHRAKATTIGGTERRDYYYISLVD</sequence>
<dbReference type="EMBL" id="AMZH03019664">
    <property type="protein sequence ID" value="RRT40073.1"/>
    <property type="molecule type" value="Genomic_DNA"/>
</dbReference>
<comment type="caution">
    <text evidence="2">The sequence shown here is derived from an EMBL/GenBank/DDBJ whole genome shotgun (WGS) entry which is preliminary data.</text>
</comment>